<dbReference type="Proteomes" id="UP000662939">
    <property type="component" value="Chromosome"/>
</dbReference>
<evidence type="ECO:0000313" key="3">
    <source>
        <dbReference type="EMBL" id="QSB05692.1"/>
    </source>
</evidence>
<evidence type="ECO:0000256" key="2">
    <source>
        <dbReference type="SAM" id="Phobius"/>
    </source>
</evidence>
<reference evidence="3" key="1">
    <citation type="submission" date="2021-02" db="EMBL/GenBank/DDBJ databases">
        <title>Natronoglycomyces albus gen. nov., sp. nov, a haloalkaliphilic actinobacterium from a soda solonchak soil.</title>
        <authorList>
            <person name="Sorokin D.Y."/>
            <person name="Khijniak T.V."/>
            <person name="Zakharycheva A.P."/>
            <person name="Boueva O.V."/>
            <person name="Ariskina E.V."/>
            <person name="Hahnke R.L."/>
            <person name="Bunk B."/>
            <person name="Sproer C."/>
            <person name="Schumann P."/>
            <person name="Evtushenko L.I."/>
            <person name="Kublanov I.V."/>
        </authorList>
    </citation>
    <scope>NUCLEOTIDE SEQUENCE</scope>
    <source>
        <strain evidence="3">DSM 106290</strain>
    </source>
</reference>
<dbReference type="Gene3D" id="1.10.150.320">
    <property type="entry name" value="Photosystem II 12 kDa extrinsic protein"/>
    <property type="match status" value="1"/>
</dbReference>
<dbReference type="EMBL" id="CP070496">
    <property type="protein sequence ID" value="QSB05692.1"/>
    <property type="molecule type" value="Genomic_DNA"/>
</dbReference>
<proteinExistence type="predicted"/>
<name>A0A895XPM3_9ACTN</name>
<keyword evidence="4" id="KW-1185">Reference proteome</keyword>
<feature type="transmembrane region" description="Helical" evidence="2">
    <location>
        <begin position="102"/>
        <end position="123"/>
    </location>
</feature>
<keyword evidence="2" id="KW-0812">Transmembrane</keyword>
<feature type="region of interest" description="Disordered" evidence="1">
    <location>
        <begin position="130"/>
        <end position="176"/>
    </location>
</feature>
<dbReference type="RefSeq" id="WP_213171704.1">
    <property type="nucleotide sequence ID" value="NZ_CP070496.1"/>
</dbReference>
<protein>
    <submittedName>
        <fullName evidence="3">Helix-hairpin-helix domain-containing protein</fullName>
    </submittedName>
</protein>
<feature type="transmembrane region" description="Helical" evidence="2">
    <location>
        <begin position="34"/>
        <end position="57"/>
    </location>
</feature>
<keyword evidence="2" id="KW-0472">Membrane</keyword>
<dbReference type="AlphaFoldDB" id="A0A895XPM3"/>
<dbReference type="SUPFAM" id="SSF81585">
    <property type="entry name" value="PsbU/PolX domain-like"/>
    <property type="match status" value="1"/>
</dbReference>
<dbReference type="KEGG" id="nav:JQS30_01830"/>
<feature type="transmembrane region" description="Helical" evidence="2">
    <location>
        <begin position="69"/>
        <end position="90"/>
    </location>
</feature>
<organism evidence="3 4">
    <name type="scientific">Natronoglycomyces albus</name>
    <dbReference type="NCBI Taxonomy" id="2811108"/>
    <lineage>
        <taxon>Bacteria</taxon>
        <taxon>Bacillati</taxon>
        <taxon>Actinomycetota</taxon>
        <taxon>Actinomycetes</taxon>
        <taxon>Glycomycetales</taxon>
        <taxon>Glycomycetaceae</taxon>
        <taxon>Natronoglycomyces</taxon>
    </lineage>
</organism>
<keyword evidence="2" id="KW-1133">Transmembrane helix</keyword>
<gene>
    <name evidence="3" type="ORF">JQS30_01830</name>
</gene>
<accession>A0A895XPM3</accession>
<sequence>MSYNHSIPARPMSQARPAGGQPFPTAVARRRFRFFGSVLWALLPLLSFGFATPAVFIHRAVRLTSAMSIFSAVFYSAALVYVWAVTFAYAPEDDSTLFDTVLLGFVIVWIGATIHACLVRTAAKEAASAGPQRGGGWFPHAHQSSSQPTQSGPHSRPAGEPSPLQHVQQRQQHRRNARSLIAADPMLAKELGYGRPSVRGSSDDGGLVDFNHASVEEMAQLPGVEQAVAQEIRDRVRHVGPFSSLGEVMLEIDIDPTYLPQLEEYVVFIP</sequence>
<feature type="compositionally biased region" description="Polar residues" evidence="1">
    <location>
        <begin position="142"/>
        <end position="153"/>
    </location>
</feature>
<feature type="region of interest" description="Disordered" evidence="1">
    <location>
        <begin position="1"/>
        <end position="21"/>
    </location>
</feature>
<evidence type="ECO:0000313" key="4">
    <source>
        <dbReference type="Proteomes" id="UP000662939"/>
    </source>
</evidence>
<evidence type="ECO:0000256" key="1">
    <source>
        <dbReference type="SAM" id="MobiDB-lite"/>
    </source>
</evidence>
<dbReference type="Pfam" id="PF12836">
    <property type="entry name" value="HHH_3"/>
    <property type="match status" value="1"/>
</dbReference>